<evidence type="ECO:0000313" key="14">
    <source>
        <dbReference type="EMBL" id="KAH6837487.1"/>
    </source>
</evidence>
<dbReference type="InterPro" id="IPR001128">
    <property type="entry name" value="Cyt_P450"/>
</dbReference>
<evidence type="ECO:0000256" key="8">
    <source>
        <dbReference type="ARBA" id="ARBA00023004"/>
    </source>
</evidence>
<dbReference type="AlphaFoldDB" id="A0AAD4JPA5"/>
<dbReference type="GO" id="GO:0009753">
    <property type="term" value="P:response to jasmonic acid"/>
    <property type="evidence" value="ECO:0007669"/>
    <property type="project" value="UniProtKB-ARBA"/>
</dbReference>
<keyword evidence="7 12" id="KW-0560">Oxidoreductase</keyword>
<evidence type="ECO:0000256" key="6">
    <source>
        <dbReference type="ARBA" id="ARBA00022989"/>
    </source>
</evidence>
<dbReference type="InterPro" id="IPR036396">
    <property type="entry name" value="Cyt_P450_sf"/>
</dbReference>
<evidence type="ECO:0000256" key="13">
    <source>
        <dbReference type="SAM" id="Phobius"/>
    </source>
</evidence>
<evidence type="ECO:0000256" key="9">
    <source>
        <dbReference type="ARBA" id="ARBA00023033"/>
    </source>
</evidence>
<evidence type="ECO:0000313" key="15">
    <source>
        <dbReference type="Proteomes" id="UP001190926"/>
    </source>
</evidence>
<comment type="caution">
    <text evidence="14">The sequence shown here is derived from an EMBL/GenBank/DDBJ whole genome shotgun (WGS) entry which is preliminary data.</text>
</comment>
<comment type="cofactor">
    <cofactor evidence="11">
        <name>heme</name>
        <dbReference type="ChEBI" id="CHEBI:30413"/>
    </cofactor>
</comment>
<keyword evidence="5 11" id="KW-0479">Metal-binding</keyword>
<keyword evidence="15" id="KW-1185">Reference proteome</keyword>
<dbReference type="InterPro" id="IPR017972">
    <property type="entry name" value="Cyt_P450_CS"/>
</dbReference>
<dbReference type="PRINTS" id="PR00385">
    <property type="entry name" value="P450"/>
</dbReference>
<sequence length="522" mass="59910">MAPPTLSLFAISSFLIASIIWGWKILNWVWIRPKKIEKQLRAQGLTGNPYRLLYGDTNDMAAMIKEAKSTPIKLSDDIVPRVLPLHHHIIKKYGKGSFIWIGPVARIVIMEPELIKQILMNNHIFKKPTHNPLAQFLVCGLSGYEDHKWAKHRKIINPAFHLQKLKHMLGAMQRSSNEMIEKWEKLGVKEKRIEIDVVPFLEELTSQVISRTAFGSSHEEGRAIFELLKEQSELTRQVLQSVYIPGWRFIPTKRNRRMKQINNQLGCLLRAIISKRSQELSGDDDEDLLGILLKSNQREMEENGSDGGMKMEEVIEECKTFYLSGQESTSNLLCWTLLMLSVHQNWQQLARQEIFQVFGDHDAPLHFDGLNRLKIVTMILYEVLRLYPPAIIFNRIIHKETKLGEVRLPSGVHLLLPIILMHHDQQLWGDDVKEFKPERFGGGVAHATKNQLSFFPFSWGPRICIGNNFALMEAKVVLAVILRCFSFELSPSYAHAPTFVVSLQPQHGIHLSLTKLTSSIHH</sequence>
<dbReference type="EMBL" id="SDAM02000018">
    <property type="protein sequence ID" value="KAH6837487.1"/>
    <property type="molecule type" value="Genomic_DNA"/>
</dbReference>
<evidence type="ECO:0000256" key="3">
    <source>
        <dbReference type="ARBA" id="ARBA00022617"/>
    </source>
</evidence>
<feature type="transmembrane region" description="Helical" evidence="13">
    <location>
        <begin position="6"/>
        <end position="31"/>
    </location>
</feature>
<accession>A0AAD4JPA5</accession>
<dbReference type="PROSITE" id="PS00086">
    <property type="entry name" value="CYTOCHROME_P450"/>
    <property type="match status" value="1"/>
</dbReference>
<keyword evidence="6 13" id="KW-1133">Transmembrane helix</keyword>
<dbReference type="GO" id="GO:0005506">
    <property type="term" value="F:iron ion binding"/>
    <property type="evidence" value="ECO:0007669"/>
    <property type="project" value="InterPro"/>
</dbReference>
<organism evidence="14 15">
    <name type="scientific">Perilla frutescens var. hirtella</name>
    <name type="common">Perilla citriodora</name>
    <name type="synonym">Perilla setoyensis</name>
    <dbReference type="NCBI Taxonomy" id="608512"/>
    <lineage>
        <taxon>Eukaryota</taxon>
        <taxon>Viridiplantae</taxon>
        <taxon>Streptophyta</taxon>
        <taxon>Embryophyta</taxon>
        <taxon>Tracheophyta</taxon>
        <taxon>Spermatophyta</taxon>
        <taxon>Magnoliopsida</taxon>
        <taxon>eudicotyledons</taxon>
        <taxon>Gunneridae</taxon>
        <taxon>Pentapetalae</taxon>
        <taxon>asterids</taxon>
        <taxon>lamiids</taxon>
        <taxon>Lamiales</taxon>
        <taxon>Lamiaceae</taxon>
        <taxon>Nepetoideae</taxon>
        <taxon>Elsholtzieae</taxon>
        <taxon>Perilla</taxon>
    </lineage>
</organism>
<dbReference type="InterPro" id="IPR002401">
    <property type="entry name" value="Cyt_P450_E_grp-I"/>
</dbReference>
<dbReference type="InterPro" id="IPR050665">
    <property type="entry name" value="Cytochrome_P450_Monooxygen"/>
</dbReference>
<evidence type="ECO:0000256" key="10">
    <source>
        <dbReference type="ARBA" id="ARBA00023136"/>
    </source>
</evidence>
<dbReference type="PRINTS" id="PR00463">
    <property type="entry name" value="EP450I"/>
</dbReference>
<evidence type="ECO:0000256" key="2">
    <source>
        <dbReference type="ARBA" id="ARBA00010617"/>
    </source>
</evidence>
<keyword evidence="9 12" id="KW-0503">Monooxygenase</keyword>
<feature type="binding site" description="axial binding residue" evidence="11">
    <location>
        <position position="464"/>
    </location>
    <ligand>
        <name>heme</name>
        <dbReference type="ChEBI" id="CHEBI:30413"/>
    </ligand>
    <ligandPart>
        <name>Fe</name>
        <dbReference type="ChEBI" id="CHEBI:18248"/>
    </ligandPart>
</feature>
<dbReference type="PANTHER" id="PTHR24282">
    <property type="entry name" value="CYTOCHROME P450 FAMILY MEMBER"/>
    <property type="match status" value="1"/>
</dbReference>
<dbReference type="SUPFAM" id="SSF48264">
    <property type="entry name" value="Cytochrome P450"/>
    <property type="match status" value="1"/>
</dbReference>
<keyword evidence="4 13" id="KW-0812">Transmembrane</keyword>
<protein>
    <submittedName>
        <fullName evidence="14">Cytochrome P450</fullName>
    </submittedName>
</protein>
<dbReference type="GO" id="GO:0016705">
    <property type="term" value="F:oxidoreductase activity, acting on paired donors, with incorporation or reduction of molecular oxygen"/>
    <property type="evidence" value="ECO:0007669"/>
    <property type="project" value="InterPro"/>
</dbReference>
<evidence type="ECO:0000256" key="1">
    <source>
        <dbReference type="ARBA" id="ARBA00004167"/>
    </source>
</evidence>
<evidence type="ECO:0000256" key="11">
    <source>
        <dbReference type="PIRSR" id="PIRSR602401-1"/>
    </source>
</evidence>
<reference evidence="14 15" key="1">
    <citation type="journal article" date="2021" name="Nat. Commun.">
        <title>Incipient diploidization of the medicinal plant Perilla within 10,000 years.</title>
        <authorList>
            <person name="Zhang Y."/>
            <person name="Shen Q."/>
            <person name="Leng L."/>
            <person name="Zhang D."/>
            <person name="Chen S."/>
            <person name="Shi Y."/>
            <person name="Ning Z."/>
            <person name="Chen S."/>
        </authorList>
    </citation>
    <scope>NUCLEOTIDE SEQUENCE [LARGE SCALE GENOMIC DNA]</scope>
    <source>
        <strain evidence="15">cv. PC099</strain>
    </source>
</reference>
<keyword evidence="8 11" id="KW-0408">Iron</keyword>
<dbReference type="GO" id="GO:0004497">
    <property type="term" value="F:monooxygenase activity"/>
    <property type="evidence" value="ECO:0007669"/>
    <property type="project" value="UniProtKB-KW"/>
</dbReference>
<comment type="subcellular location">
    <subcellularLocation>
        <location evidence="1">Membrane</location>
        <topology evidence="1">Single-pass membrane protein</topology>
    </subcellularLocation>
</comment>
<dbReference type="Proteomes" id="UP001190926">
    <property type="component" value="Unassembled WGS sequence"/>
</dbReference>
<comment type="similarity">
    <text evidence="2 12">Belongs to the cytochrome P450 family.</text>
</comment>
<evidence type="ECO:0000256" key="5">
    <source>
        <dbReference type="ARBA" id="ARBA00022723"/>
    </source>
</evidence>
<dbReference type="GO" id="GO:0020037">
    <property type="term" value="F:heme binding"/>
    <property type="evidence" value="ECO:0007669"/>
    <property type="project" value="InterPro"/>
</dbReference>
<gene>
    <name evidence="14" type="ORF">C2S53_020844</name>
</gene>
<evidence type="ECO:0000256" key="4">
    <source>
        <dbReference type="ARBA" id="ARBA00022692"/>
    </source>
</evidence>
<dbReference type="PANTHER" id="PTHR24282:SF250">
    <property type="entry name" value="CYTOCHROME P450 CYP72A219-LIKE"/>
    <property type="match status" value="1"/>
</dbReference>
<keyword evidence="3 11" id="KW-0349">Heme</keyword>
<proteinExistence type="inferred from homology"/>
<dbReference type="Gene3D" id="1.10.630.10">
    <property type="entry name" value="Cytochrome P450"/>
    <property type="match status" value="1"/>
</dbReference>
<dbReference type="Pfam" id="PF00067">
    <property type="entry name" value="p450"/>
    <property type="match status" value="1"/>
</dbReference>
<keyword evidence="10 13" id="KW-0472">Membrane</keyword>
<dbReference type="FunFam" id="1.10.630.10:FF:000029">
    <property type="entry name" value="Cytochrome P450 734A1"/>
    <property type="match status" value="1"/>
</dbReference>
<evidence type="ECO:0000256" key="12">
    <source>
        <dbReference type="RuleBase" id="RU000461"/>
    </source>
</evidence>
<name>A0AAD4JPA5_PERFH</name>
<evidence type="ECO:0000256" key="7">
    <source>
        <dbReference type="ARBA" id="ARBA00023002"/>
    </source>
</evidence>
<dbReference type="GO" id="GO:0016020">
    <property type="term" value="C:membrane"/>
    <property type="evidence" value="ECO:0007669"/>
    <property type="project" value="UniProtKB-SubCell"/>
</dbReference>
<dbReference type="GO" id="GO:0009820">
    <property type="term" value="P:alkaloid metabolic process"/>
    <property type="evidence" value="ECO:0007669"/>
    <property type="project" value="UniProtKB-ARBA"/>
</dbReference>